<feature type="region of interest" description="Disordered" evidence="1">
    <location>
        <begin position="13"/>
        <end position="89"/>
    </location>
</feature>
<feature type="compositionally biased region" description="Basic and acidic residues" evidence="1">
    <location>
        <begin position="44"/>
        <end position="56"/>
    </location>
</feature>
<accession>A0AAV9B4H7</accession>
<dbReference type="EMBL" id="JAUJYN010000005">
    <property type="protein sequence ID" value="KAK1271086.1"/>
    <property type="molecule type" value="Genomic_DNA"/>
</dbReference>
<reference evidence="2" key="1">
    <citation type="journal article" date="2023" name="Nat. Commun.">
        <title>Diploid and tetraploid genomes of Acorus and the evolution of monocots.</title>
        <authorList>
            <person name="Ma L."/>
            <person name="Liu K.W."/>
            <person name="Li Z."/>
            <person name="Hsiao Y.Y."/>
            <person name="Qi Y."/>
            <person name="Fu T."/>
            <person name="Tang G.D."/>
            <person name="Zhang D."/>
            <person name="Sun W.H."/>
            <person name="Liu D.K."/>
            <person name="Li Y."/>
            <person name="Chen G.Z."/>
            <person name="Liu X.D."/>
            <person name="Liao X.Y."/>
            <person name="Jiang Y.T."/>
            <person name="Yu X."/>
            <person name="Hao Y."/>
            <person name="Huang J."/>
            <person name="Zhao X.W."/>
            <person name="Ke S."/>
            <person name="Chen Y.Y."/>
            <person name="Wu W.L."/>
            <person name="Hsu J.L."/>
            <person name="Lin Y.F."/>
            <person name="Huang M.D."/>
            <person name="Li C.Y."/>
            <person name="Huang L."/>
            <person name="Wang Z.W."/>
            <person name="Zhao X."/>
            <person name="Zhong W.Y."/>
            <person name="Peng D.H."/>
            <person name="Ahmad S."/>
            <person name="Lan S."/>
            <person name="Zhang J.S."/>
            <person name="Tsai W.C."/>
            <person name="Van de Peer Y."/>
            <person name="Liu Z.J."/>
        </authorList>
    </citation>
    <scope>NUCLEOTIDE SEQUENCE</scope>
    <source>
        <strain evidence="2">SCP</strain>
    </source>
</reference>
<comment type="caution">
    <text evidence="2">The sequence shown here is derived from an EMBL/GenBank/DDBJ whole genome shotgun (WGS) entry which is preliminary data.</text>
</comment>
<name>A0AAV9B4H7_ACOGR</name>
<evidence type="ECO:0000313" key="2">
    <source>
        <dbReference type="EMBL" id="KAK1271086.1"/>
    </source>
</evidence>
<keyword evidence="3" id="KW-1185">Reference proteome</keyword>
<dbReference type="Proteomes" id="UP001179952">
    <property type="component" value="Unassembled WGS sequence"/>
</dbReference>
<proteinExistence type="predicted"/>
<sequence>MGLKCESNCEDVAFDMDAPPLDPSRPADDVPSDPAVDILCCSSPDERRPGSDRVDNEDNNPDETERSSSFDGTSSDDDSRGRSSDADADSELNEGLHRFFRKKKLTTHWRRFIRPLMWRCKWLELQMRELHSQASKYDKELLEYDLKKQNNIERVAIERSAARLVPHTTQNHRRQVMKRRKRKRSEDMIDVTTYMTRHNLFSFYENGRLEADGLSVDDDFGDQDRTANCSDDIGDNQDSLVPEFRENDSSLEQILLWIDALQSRVHKLKIQLDKAVFRNSVKRSSTENLHLLTTGDLPASSAQSPTSSHVNVDTMPVGSMYTPQQHSLADVDMEELVLPGSAVSSYEEVNSPSHMIDNSIDPLSIDEISLDDPHFRELYDGLVEDVLINNEADEEDLQDFENLSHPHLKKVKQEVLDLKEGEGEVKHEIEEATAIAAPILKRCLDAEFGNLGCESSGRDAMKTEESQVIDDR</sequence>
<organism evidence="2 3">
    <name type="scientific">Acorus gramineus</name>
    <name type="common">Dwarf sweet flag</name>
    <dbReference type="NCBI Taxonomy" id="55184"/>
    <lineage>
        <taxon>Eukaryota</taxon>
        <taxon>Viridiplantae</taxon>
        <taxon>Streptophyta</taxon>
        <taxon>Embryophyta</taxon>
        <taxon>Tracheophyta</taxon>
        <taxon>Spermatophyta</taxon>
        <taxon>Magnoliopsida</taxon>
        <taxon>Liliopsida</taxon>
        <taxon>Acoraceae</taxon>
        <taxon>Acorus</taxon>
    </lineage>
</organism>
<protein>
    <submittedName>
        <fullName evidence="2">Uncharacterized protein</fullName>
    </submittedName>
</protein>
<dbReference type="InterPro" id="IPR038745">
    <property type="entry name" value="AT4G37440-like"/>
</dbReference>
<dbReference type="CDD" id="cd11650">
    <property type="entry name" value="AT4G37440_like"/>
    <property type="match status" value="1"/>
</dbReference>
<reference evidence="2" key="2">
    <citation type="submission" date="2023-06" db="EMBL/GenBank/DDBJ databases">
        <authorList>
            <person name="Ma L."/>
            <person name="Liu K.-W."/>
            <person name="Li Z."/>
            <person name="Hsiao Y.-Y."/>
            <person name="Qi Y."/>
            <person name="Fu T."/>
            <person name="Tang G."/>
            <person name="Zhang D."/>
            <person name="Sun W.-H."/>
            <person name="Liu D.-K."/>
            <person name="Li Y."/>
            <person name="Chen G.-Z."/>
            <person name="Liu X.-D."/>
            <person name="Liao X.-Y."/>
            <person name="Jiang Y.-T."/>
            <person name="Yu X."/>
            <person name="Hao Y."/>
            <person name="Huang J."/>
            <person name="Zhao X.-W."/>
            <person name="Ke S."/>
            <person name="Chen Y.-Y."/>
            <person name="Wu W.-L."/>
            <person name="Hsu J.-L."/>
            <person name="Lin Y.-F."/>
            <person name="Huang M.-D."/>
            <person name="Li C.-Y."/>
            <person name="Huang L."/>
            <person name="Wang Z.-W."/>
            <person name="Zhao X."/>
            <person name="Zhong W.-Y."/>
            <person name="Peng D.-H."/>
            <person name="Ahmad S."/>
            <person name="Lan S."/>
            <person name="Zhang J.-S."/>
            <person name="Tsai W.-C."/>
            <person name="Van De Peer Y."/>
            <person name="Liu Z.-J."/>
        </authorList>
    </citation>
    <scope>NUCLEOTIDE SEQUENCE</scope>
    <source>
        <strain evidence="2">SCP</strain>
        <tissue evidence="2">Leaves</tissue>
    </source>
</reference>
<evidence type="ECO:0000313" key="3">
    <source>
        <dbReference type="Proteomes" id="UP001179952"/>
    </source>
</evidence>
<dbReference type="PANTHER" id="PTHR34057">
    <property type="entry name" value="ELONGATION FACTOR"/>
    <property type="match status" value="1"/>
</dbReference>
<evidence type="ECO:0000256" key="1">
    <source>
        <dbReference type="SAM" id="MobiDB-lite"/>
    </source>
</evidence>
<gene>
    <name evidence="2" type="ORF">QJS04_geneDACA012934</name>
</gene>
<dbReference type="AlphaFoldDB" id="A0AAV9B4H7"/>
<dbReference type="PANTHER" id="PTHR34057:SF1">
    <property type="entry name" value="ELONGATION FACTOR"/>
    <property type="match status" value="1"/>
</dbReference>